<dbReference type="EMBL" id="WVHS01000002">
    <property type="protein sequence ID" value="MXV15718.1"/>
    <property type="molecule type" value="Genomic_DNA"/>
</dbReference>
<accession>A0A7K1XY09</accession>
<name>A0A7K1XY09_9SPHI</name>
<evidence type="ECO:0000313" key="3">
    <source>
        <dbReference type="Proteomes" id="UP000451233"/>
    </source>
</evidence>
<protein>
    <recommendedName>
        <fullName evidence="1">Probable sensor domain-containing protein</fullName>
    </recommendedName>
</protein>
<dbReference type="InterPro" id="IPR048551">
    <property type="entry name" value="DACNV"/>
</dbReference>
<evidence type="ECO:0000259" key="1">
    <source>
        <dbReference type="Pfam" id="PF21751"/>
    </source>
</evidence>
<feature type="domain" description="Probable sensor" evidence="1">
    <location>
        <begin position="35"/>
        <end position="123"/>
    </location>
</feature>
<dbReference type="RefSeq" id="WP_160906694.1">
    <property type="nucleotide sequence ID" value="NZ_WVHS01000002.1"/>
</dbReference>
<comment type="caution">
    <text evidence="2">The sequence shown here is derived from an EMBL/GenBank/DDBJ whole genome shotgun (WGS) entry which is preliminary data.</text>
</comment>
<keyword evidence="3" id="KW-1185">Reference proteome</keyword>
<reference evidence="2 3" key="1">
    <citation type="submission" date="2019-11" db="EMBL/GenBank/DDBJ databases">
        <title>Pedobacter sp. HMF7056 Genome sequencing and assembly.</title>
        <authorList>
            <person name="Kang H."/>
            <person name="Kim H."/>
            <person name="Joh K."/>
        </authorList>
    </citation>
    <scope>NUCLEOTIDE SEQUENCE [LARGE SCALE GENOMIC DNA]</scope>
    <source>
        <strain evidence="2 3">HMF7056</strain>
    </source>
</reference>
<gene>
    <name evidence="2" type="ORF">GS398_10420</name>
</gene>
<dbReference type="Proteomes" id="UP000451233">
    <property type="component" value="Unassembled WGS sequence"/>
</dbReference>
<proteinExistence type="predicted"/>
<dbReference type="AlphaFoldDB" id="A0A7K1XY09"/>
<dbReference type="Pfam" id="PF21751">
    <property type="entry name" value="DACNV"/>
    <property type="match status" value="1"/>
</dbReference>
<organism evidence="2 3">
    <name type="scientific">Hufsiella ginkgonis</name>
    <dbReference type="NCBI Taxonomy" id="2695274"/>
    <lineage>
        <taxon>Bacteria</taxon>
        <taxon>Pseudomonadati</taxon>
        <taxon>Bacteroidota</taxon>
        <taxon>Sphingobacteriia</taxon>
        <taxon>Sphingobacteriales</taxon>
        <taxon>Sphingobacteriaceae</taxon>
        <taxon>Hufsiella</taxon>
    </lineage>
</organism>
<sequence>MIQESTYKAARSVSATIESHFLHHHASVMARSMHEVAPCPTEYLIEMMIDAAFWASLRKEEGHPPKISLALLPPEMAMHPMVFEHPLKLSPALLTKLAPAVERSGNHLGVWHQQGELYVWGTTRVIPGLCFVLEVVEPGLLVIKHRRIDGFGKFVNIAVLKGDEVKIVDDTSVALPDCPALLTSLLGFTGLEGWSDSVSVLVQLAASMRAHGRGGALLVVPSGSTAWRDSIVHPISYPVMPAFAGLAELVKQHPAERNSVWQDSLTRAVESVAGVTAVDGATVISDQHELLAFGAKIIRSFHGSPVEQIMLTEPVVNSPVRVIHPTQNGGTRHLSAAQFVHDQHDALALVASQDGRFTVFSWSECEGMVHAHRVDALLL</sequence>
<evidence type="ECO:0000313" key="2">
    <source>
        <dbReference type="EMBL" id="MXV15718.1"/>
    </source>
</evidence>